<evidence type="ECO:0000313" key="1">
    <source>
        <dbReference type="EMBL" id="CAA6803706.1"/>
    </source>
</evidence>
<gene>
    <name evidence="1" type="ORF">HELGO_WM73252</name>
</gene>
<dbReference type="AlphaFoldDB" id="A0A6S6SBW6"/>
<sequence length="65" mass="7696">MPSLQEYVLVEQDFVEVEVLRRSQSWRSENYYLGQVVPLESVGVELDVAELYERVDNADMIQFRK</sequence>
<dbReference type="EMBL" id="CACVAT010000061">
    <property type="protein sequence ID" value="CAA6803706.1"/>
    <property type="molecule type" value="Genomic_DNA"/>
</dbReference>
<keyword evidence="1" id="KW-0540">Nuclease</keyword>
<dbReference type="GO" id="GO:0004519">
    <property type="term" value="F:endonuclease activity"/>
    <property type="evidence" value="ECO:0007669"/>
    <property type="project" value="UniProtKB-KW"/>
</dbReference>
<proteinExistence type="predicted"/>
<keyword evidence="1" id="KW-0255">Endonuclease</keyword>
<organism evidence="1">
    <name type="scientific">uncultured Thiotrichaceae bacterium</name>
    <dbReference type="NCBI Taxonomy" id="298394"/>
    <lineage>
        <taxon>Bacteria</taxon>
        <taxon>Pseudomonadati</taxon>
        <taxon>Pseudomonadota</taxon>
        <taxon>Gammaproteobacteria</taxon>
        <taxon>Thiotrichales</taxon>
        <taxon>Thiotrichaceae</taxon>
        <taxon>environmental samples</taxon>
    </lineage>
</organism>
<name>A0A6S6SBW6_9GAMM</name>
<protein>
    <submittedName>
        <fullName evidence="1">Endonuclease, Uma2 family (Restriction endonuclease fold)</fullName>
    </submittedName>
</protein>
<reference evidence="1" key="1">
    <citation type="submission" date="2020-01" db="EMBL/GenBank/DDBJ databases">
        <authorList>
            <person name="Meier V. D."/>
            <person name="Meier V D."/>
        </authorList>
    </citation>
    <scope>NUCLEOTIDE SEQUENCE</scope>
    <source>
        <strain evidence="1">HLG_WM_MAG_09</strain>
    </source>
</reference>
<accession>A0A6S6SBW6</accession>
<keyword evidence="1" id="KW-0378">Hydrolase</keyword>